<protein>
    <submittedName>
        <fullName evidence="3">Uncharacterized protein</fullName>
    </submittedName>
</protein>
<keyword evidence="1" id="KW-0175">Coiled coil</keyword>
<gene>
    <name evidence="3" type="ORF">HELGO_WM68179</name>
</gene>
<feature type="region of interest" description="Disordered" evidence="2">
    <location>
        <begin position="396"/>
        <end position="418"/>
    </location>
</feature>
<reference evidence="3" key="1">
    <citation type="submission" date="2020-01" db="EMBL/GenBank/DDBJ databases">
        <authorList>
            <person name="Meier V. D."/>
            <person name="Meier V D."/>
        </authorList>
    </citation>
    <scope>NUCLEOTIDE SEQUENCE</scope>
    <source>
        <strain evidence="3">HLG_WM_MAG_03</strain>
    </source>
</reference>
<evidence type="ECO:0000256" key="2">
    <source>
        <dbReference type="SAM" id="MobiDB-lite"/>
    </source>
</evidence>
<dbReference type="PROSITE" id="PS51257">
    <property type="entry name" value="PROKAR_LIPOPROTEIN"/>
    <property type="match status" value="1"/>
</dbReference>
<feature type="coiled-coil region" evidence="1">
    <location>
        <begin position="246"/>
        <end position="304"/>
    </location>
</feature>
<dbReference type="AlphaFoldDB" id="A0A6S6S602"/>
<evidence type="ECO:0000256" key="1">
    <source>
        <dbReference type="SAM" id="Coils"/>
    </source>
</evidence>
<accession>A0A6S6S602</accession>
<proteinExistence type="predicted"/>
<organism evidence="3">
    <name type="scientific">uncultured Sulfurovum sp</name>
    <dbReference type="NCBI Taxonomy" id="269237"/>
    <lineage>
        <taxon>Bacteria</taxon>
        <taxon>Pseudomonadati</taxon>
        <taxon>Campylobacterota</taxon>
        <taxon>Epsilonproteobacteria</taxon>
        <taxon>Campylobacterales</taxon>
        <taxon>Sulfurovaceae</taxon>
        <taxon>Sulfurovum</taxon>
        <taxon>environmental samples</taxon>
    </lineage>
</organism>
<name>A0A6S6S602_9BACT</name>
<dbReference type="EMBL" id="CACVAR010000005">
    <property type="protein sequence ID" value="CAA6798460.1"/>
    <property type="molecule type" value="Genomic_DNA"/>
</dbReference>
<evidence type="ECO:0000313" key="3">
    <source>
        <dbReference type="EMBL" id="CAA6798460.1"/>
    </source>
</evidence>
<sequence length="418" mass="47040">MLAKCFIFCSLILFGLSGCGQKVSTQKSLEKVAKSWSMTVRASQVMPVYPLEEDIRPGDIYLVEQSLDSEIKTWNEKGFLPLSNLYDRIQIPKKVFDDFYSNPYRKTDPVSLSRLPKAAFPSYTFEIDKRGSLGLAIPLSSVPVAISASGVQRAVGSVVFTGAETLGLSNSKMEKQIENWKVLHKKQLKTKAQLRGDEKPLILRLITRIFTIKGATVSLSFEKMGGTNIQSGSKIKNVSSIPIDSLNNKETLSKKYEELISELNKDIALEKQKNDIKIEDNTSLTLLEEQLERIKKSKKRAELGIQKRNIERTVMEDKYGGYLLPGGSIKVVGRSQRGVSMKETFEKPLVLGYHSLEYLVTKQGSLIPLGSIQDLIENPKEYRKLLKKFQDKVKNAEVETLKRNPKSPNDNPFNNQSK</sequence>
<feature type="compositionally biased region" description="Polar residues" evidence="2">
    <location>
        <begin position="406"/>
        <end position="418"/>
    </location>
</feature>